<dbReference type="Pfam" id="PF11660">
    <property type="entry name" value="DUF3262"/>
    <property type="match status" value="1"/>
</dbReference>
<dbReference type="Proteomes" id="UP000282378">
    <property type="component" value="Unassembled WGS sequence"/>
</dbReference>
<feature type="transmembrane region" description="Helical" evidence="1">
    <location>
        <begin position="54"/>
        <end position="78"/>
    </location>
</feature>
<accession>A0A0N0FGH9</accession>
<dbReference type="NCBIfam" id="TIGR03758">
    <property type="entry name" value="conj_TIGR03758"/>
    <property type="match status" value="1"/>
</dbReference>
<keyword evidence="1" id="KW-0812">Transmembrane</keyword>
<proteinExistence type="predicted"/>
<name>A0A0N0FGH9_PSEYM</name>
<dbReference type="GeneID" id="64464808"/>
<evidence type="ECO:0008006" key="4">
    <source>
        <dbReference type="Google" id="ProtNLM"/>
    </source>
</evidence>
<evidence type="ECO:0000313" key="3">
    <source>
        <dbReference type="Proteomes" id="UP000282378"/>
    </source>
</evidence>
<keyword evidence="1" id="KW-1133">Transmembrane helix</keyword>
<dbReference type="EMBL" id="RBNL01002954">
    <property type="protein sequence ID" value="RML61622.1"/>
    <property type="molecule type" value="Genomic_DNA"/>
</dbReference>
<comment type="caution">
    <text evidence="2">The sequence shown here is derived from an EMBL/GenBank/DDBJ whole genome shotgun (WGS) entry which is preliminary data.</text>
</comment>
<reference evidence="2 3" key="1">
    <citation type="submission" date="2018-08" db="EMBL/GenBank/DDBJ databases">
        <title>Recombination of ecologically and evolutionarily significant loci maintains genetic cohesion in the Pseudomonas syringae species complex.</title>
        <authorList>
            <person name="Dillon M."/>
            <person name="Thakur S."/>
            <person name="Almeida R.N.D."/>
            <person name="Weir B.S."/>
            <person name="Guttman D.S."/>
        </authorList>
    </citation>
    <scope>NUCLEOTIDE SEQUENCE [LARGE SCALE GENOMIC DNA]</scope>
    <source>
        <strain evidence="2 3">88_10</strain>
    </source>
</reference>
<feature type="transmembrane region" description="Helical" evidence="1">
    <location>
        <begin position="25"/>
        <end position="42"/>
    </location>
</feature>
<dbReference type="RefSeq" id="WP_004662733.1">
    <property type="nucleotide sequence ID" value="NZ_CP067024.1"/>
</dbReference>
<protein>
    <recommendedName>
        <fullName evidence="4">TIGR03758 family integrating conjugative element protein</fullName>
    </recommendedName>
</protein>
<keyword evidence="1" id="KW-0472">Membrane</keyword>
<sequence length="79" mass="8433">MTMSSTQTSAFQAAAGFTPASSNTLWTGIAVGILLLWGVWVFSSIYRGWATRNLAAPAAAVAAARWAVLFMIMTFMLLS</sequence>
<gene>
    <name evidence="2" type="ORF">APX70_02261</name>
</gene>
<evidence type="ECO:0000256" key="1">
    <source>
        <dbReference type="SAM" id="Phobius"/>
    </source>
</evidence>
<evidence type="ECO:0000313" key="2">
    <source>
        <dbReference type="EMBL" id="RML61622.1"/>
    </source>
</evidence>
<dbReference type="AlphaFoldDB" id="A0A0N0FGH9"/>
<organism evidence="2 3">
    <name type="scientific">Pseudomonas syringae pv. maculicola</name>
    <dbReference type="NCBI Taxonomy" id="59511"/>
    <lineage>
        <taxon>Bacteria</taxon>
        <taxon>Pseudomonadati</taxon>
        <taxon>Pseudomonadota</taxon>
        <taxon>Gammaproteobacteria</taxon>
        <taxon>Pseudomonadales</taxon>
        <taxon>Pseudomonadaceae</taxon>
        <taxon>Pseudomonas</taxon>
    </lineage>
</organism>
<dbReference type="InterPro" id="IPR021676">
    <property type="entry name" value="DUF3262"/>
</dbReference>